<sequence>MRGAAPDNAANRPVNAGTPPPPLARLIAWGPQARPMRAAGTARAGSRRGPGWPERNPAALKCGPGAPAARAATFRPEPFSGPISGPESHGYCKPENIIRLGKEIPRSHTRDESARMIGLELDLSEKAPAVRFHGYAILLEDLKVKVAKANVTEGGDFAVSDAEEILDSL</sequence>
<reference evidence="2 3" key="1">
    <citation type="journal article" date="2024" name="Plant Biotechnol. J.">
        <title>Dendrobium thyrsiflorum genome and its molecular insights into genes involved in important horticultural traits.</title>
        <authorList>
            <person name="Chen B."/>
            <person name="Wang J.Y."/>
            <person name="Zheng P.J."/>
            <person name="Li K.L."/>
            <person name="Liang Y.M."/>
            <person name="Chen X.F."/>
            <person name="Zhang C."/>
            <person name="Zhao X."/>
            <person name="He X."/>
            <person name="Zhang G.Q."/>
            <person name="Liu Z.J."/>
            <person name="Xu Q."/>
        </authorList>
    </citation>
    <scope>NUCLEOTIDE SEQUENCE [LARGE SCALE GENOMIC DNA]</scope>
    <source>
        <strain evidence="2">GZMU011</strain>
    </source>
</reference>
<name>A0ABD0U3I4_DENTH</name>
<accession>A0ABD0U3I4</accession>
<dbReference type="EMBL" id="JANQDX010000018">
    <property type="protein sequence ID" value="KAL0906526.1"/>
    <property type="molecule type" value="Genomic_DNA"/>
</dbReference>
<organism evidence="2 3">
    <name type="scientific">Dendrobium thyrsiflorum</name>
    <name type="common">Pinecone-like raceme dendrobium</name>
    <name type="synonym">Orchid</name>
    <dbReference type="NCBI Taxonomy" id="117978"/>
    <lineage>
        <taxon>Eukaryota</taxon>
        <taxon>Viridiplantae</taxon>
        <taxon>Streptophyta</taxon>
        <taxon>Embryophyta</taxon>
        <taxon>Tracheophyta</taxon>
        <taxon>Spermatophyta</taxon>
        <taxon>Magnoliopsida</taxon>
        <taxon>Liliopsida</taxon>
        <taxon>Asparagales</taxon>
        <taxon>Orchidaceae</taxon>
        <taxon>Epidendroideae</taxon>
        <taxon>Malaxideae</taxon>
        <taxon>Dendrobiinae</taxon>
        <taxon>Dendrobium</taxon>
    </lineage>
</organism>
<proteinExistence type="predicted"/>
<dbReference type="Proteomes" id="UP001552299">
    <property type="component" value="Unassembled WGS sequence"/>
</dbReference>
<dbReference type="AlphaFoldDB" id="A0ABD0U3I4"/>
<evidence type="ECO:0000313" key="2">
    <source>
        <dbReference type="EMBL" id="KAL0906526.1"/>
    </source>
</evidence>
<evidence type="ECO:0000313" key="3">
    <source>
        <dbReference type="Proteomes" id="UP001552299"/>
    </source>
</evidence>
<dbReference type="Gene3D" id="3.40.30.10">
    <property type="entry name" value="Glutaredoxin"/>
    <property type="match status" value="1"/>
</dbReference>
<comment type="caution">
    <text evidence="2">The sequence shown here is derived from an EMBL/GenBank/DDBJ whole genome shotgun (WGS) entry which is preliminary data.</text>
</comment>
<evidence type="ECO:0000256" key="1">
    <source>
        <dbReference type="SAM" id="MobiDB-lite"/>
    </source>
</evidence>
<keyword evidence="3" id="KW-1185">Reference proteome</keyword>
<protein>
    <submittedName>
        <fullName evidence="2">Uncharacterized protein</fullName>
    </submittedName>
</protein>
<feature type="compositionally biased region" description="Low complexity" evidence="1">
    <location>
        <begin position="37"/>
        <end position="51"/>
    </location>
</feature>
<feature type="region of interest" description="Disordered" evidence="1">
    <location>
        <begin position="1"/>
        <end position="59"/>
    </location>
</feature>
<gene>
    <name evidence="2" type="ORF">M5K25_025027</name>
</gene>